<protein>
    <submittedName>
        <fullName evidence="2">NADPH dehydrogenase</fullName>
    </submittedName>
</protein>
<dbReference type="GO" id="GO:0003959">
    <property type="term" value="F:NADPH dehydrogenase activity"/>
    <property type="evidence" value="ECO:0007669"/>
    <property type="project" value="InterPro"/>
</dbReference>
<dbReference type="EMBL" id="GL876967">
    <property type="protein sequence ID" value="KLU84051.1"/>
    <property type="molecule type" value="Genomic_DNA"/>
</dbReference>
<dbReference type="EMBL" id="ADBL01000756">
    <property type="status" value="NOT_ANNOTATED_CDS"/>
    <property type="molecule type" value="Genomic_DNA"/>
</dbReference>
<sequence>MLVAYHLSTFIYHLIAPASKKKKAALAVVCAEVRSNTATISHLPKILSIKHTPAVITMAPAKKTLSPPAPGVPYYTPAQEPPAGTALPTPEGGSVPTLFTPLRIRGLELANRFAVSPMCQYSADDGHLTDYHLVHLGSFAMRGAALTIVEATAVTPNGRISPEDSGLWQDSQIAPLKRIVDFIHSQNQKVGIQLAHAGRKASTRAPWHVQRGHGEVAGEEIGGWPDNVWGPSAISFSPQYPSPKEMTIEQIEGLVTSFADAAKRSLTAGFDLIEIHGAHGYLISEFLSPLSNKRTDQYGGSFENRTRLLVNVIKAVRGVIPESMPLFVRISATEWMEHAGQPSWDLSESVRLAKLLPDLGVDLLDVSSGGNSVEQRIKLFNDYQIDLAGKIRAEVAATGKKLLIGAVGNITTAELAKTVVQDDNNGTVEVEDETHGGKTRADMVLVARQFLREPEFVLRTAHQLGVPVKWAVQYHRAGWRKDAKI</sequence>
<reference evidence="4" key="1">
    <citation type="submission" date="2010-05" db="EMBL/GenBank/DDBJ databases">
        <title>The genome sequence of Magnaporthe poae strain ATCC 64411.</title>
        <authorList>
            <person name="Ma L.-J."/>
            <person name="Dead R."/>
            <person name="Young S."/>
            <person name="Zeng Q."/>
            <person name="Koehrsen M."/>
            <person name="Alvarado L."/>
            <person name="Berlin A."/>
            <person name="Chapman S.B."/>
            <person name="Chen Z."/>
            <person name="Freedman E."/>
            <person name="Gellesch M."/>
            <person name="Goldberg J."/>
            <person name="Griggs A."/>
            <person name="Gujja S."/>
            <person name="Heilman E.R."/>
            <person name="Heiman D."/>
            <person name="Hepburn T."/>
            <person name="Howarth C."/>
            <person name="Jen D."/>
            <person name="Larson L."/>
            <person name="Mehta T."/>
            <person name="Neiman D."/>
            <person name="Pearson M."/>
            <person name="Roberts A."/>
            <person name="Saif S."/>
            <person name="Shea T."/>
            <person name="Shenoy N."/>
            <person name="Sisk P."/>
            <person name="Stolte C."/>
            <person name="Sykes S."/>
            <person name="Walk T."/>
            <person name="White J."/>
            <person name="Yandava C."/>
            <person name="Haas B."/>
            <person name="Nusbaum C."/>
            <person name="Birren B."/>
        </authorList>
    </citation>
    <scope>NUCLEOTIDE SEQUENCE [LARGE SCALE GENOMIC DNA]</scope>
    <source>
        <strain evidence="4">ATCC 64411 / 73-15</strain>
    </source>
</reference>
<dbReference type="InterPro" id="IPR044152">
    <property type="entry name" value="YqjM-like"/>
</dbReference>
<dbReference type="InterPro" id="IPR013785">
    <property type="entry name" value="Aldolase_TIM"/>
</dbReference>
<accession>A0A0C4DT42</accession>
<dbReference type="STRING" id="644358.A0A0C4DT42"/>
<dbReference type="eggNOG" id="KOG0134">
    <property type="taxonomic scope" value="Eukaryota"/>
</dbReference>
<dbReference type="OrthoDB" id="72788at2759"/>
<dbReference type="PANTHER" id="PTHR43303">
    <property type="entry name" value="NADPH DEHYDROGENASE C23G7.10C-RELATED"/>
    <property type="match status" value="1"/>
</dbReference>
<dbReference type="EnsemblFungi" id="MAPG_03097T0">
    <property type="protein sequence ID" value="MAPG_03097T0"/>
    <property type="gene ID" value="MAPG_03097"/>
</dbReference>
<reference evidence="3" key="5">
    <citation type="submission" date="2015-06" db="UniProtKB">
        <authorList>
            <consortium name="EnsemblFungi"/>
        </authorList>
    </citation>
    <scope>IDENTIFICATION</scope>
    <source>
        <strain evidence="3">ATCC 64411</strain>
    </source>
</reference>
<gene>
    <name evidence="2" type="ORF">MAPG_03097</name>
</gene>
<dbReference type="CDD" id="cd02932">
    <property type="entry name" value="OYE_YqiM_FMN"/>
    <property type="match status" value="1"/>
</dbReference>
<dbReference type="GO" id="GO:0050661">
    <property type="term" value="F:NADP binding"/>
    <property type="evidence" value="ECO:0007669"/>
    <property type="project" value="InterPro"/>
</dbReference>
<dbReference type="VEuPathDB" id="FungiDB:MAPG_03097"/>
<dbReference type="Pfam" id="PF00724">
    <property type="entry name" value="Oxidored_FMN"/>
    <property type="match status" value="1"/>
</dbReference>
<organism evidence="3 4">
    <name type="scientific">Magnaporthiopsis poae (strain ATCC 64411 / 73-15)</name>
    <name type="common">Kentucky bluegrass fungus</name>
    <name type="synonym">Magnaporthe poae</name>
    <dbReference type="NCBI Taxonomy" id="644358"/>
    <lineage>
        <taxon>Eukaryota</taxon>
        <taxon>Fungi</taxon>
        <taxon>Dikarya</taxon>
        <taxon>Ascomycota</taxon>
        <taxon>Pezizomycotina</taxon>
        <taxon>Sordariomycetes</taxon>
        <taxon>Sordariomycetidae</taxon>
        <taxon>Magnaporthales</taxon>
        <taxon>Magnaporthaceae</taxon>
        <taxon>Magnaporthiopsis</taxon>
    </lineage>
</organism>
<reference evidence="2" key="2">
    <citation type="submission" date="2010-05" db="EMBL/GenBank/DDBJ databases">
        <title>The Genome Sequence of Magnaporthe poae strain ATCC 64411.</title>
        <authorList>
            <consortium name="The Broad Institute Genome Sequencing Platform"/>
            <consortium name="Broad Institute Genome Sequencing Center for Infectious Disease"/>
            <person name="Ma L.-J."/>
            <person name="Dead R."/>
            <person name="Young S."/>
            <person name="Zeng Q."/>
            <person name="Koehrsen M."/>
            <person name="Alvarado L."/>
            <person name="Berlin A."/>
            <person name="Chapman S.B."/>
            <person name="Chen Z."/>
            <person name="Freedman E."/>
            <person name="Gellesch M."/>
            <person name="Goldberg J."/>
            <person name="Griggs A."/>
            <person name="Gujja S."/>
            <person name="Heilman E.R."/>
            <person name="Heiman D."/>
            <person name="Hepburn T."/>
            <person name="Howarth C."/>
            <person name="Jen D."/>
            <person name="Larson L."/>
            <person name="Mehta T."/>
            <person name="Neiman D."/>
            <person name="Pearson M."/>
            <person name="Roberts A."/>
            <person name="Saif S."/>
            <person name="Shea T."/>
            <person name="Shenoy N."/>
            <person name="Sisk P."/>
            <person name="Stolte C."/>
            <person name="Sykes S."/>
            <person name="Walk T."/>
            <person name="White J."/>
            <person name="Yandava C."/>
            <person name="Haas B."/>
            <person name="Nusbaum C."/>
            <person name="Birren B."/>
        </authorList>
    </citation>
    <scope>NUCLEOTIDE SEQUENCE</scope>
    <source>
        <strain evidence="2">ATCC 64411</strain>
    </source>
</reference>
<evidence type="ECO:0000313" key="3">
    <source>
        <dbReference type="EnsemblFungi" id="MAPG_03097T0"/>
    </source>
</evidence>
<dbReference type="GO" id="GO:0010181">
    <property type="term" value="F:FMN binding"/>
    <property type="evidence" value="ECO:0007669"/>
    <property type="project" value="InterPro"/>
</dbReference>
<dbReference type="Gene3D" id="3.20.20.70">
    <property type="entry name" value="Aldolase class I"/>
    <property type="match status" value="1"/>
</dbReference>
<feature type="domain" description="NADH:flavin oxidoreductase/NADH oxidase N-terminal" evidence="1">
    <location>
        <begin position="98"/>
        <end position="464"/>
    </location>
</feature>
<dbReference type="InterPro" id="IPR001155">
    <property type="entry name" value="OxRdtase_FMN_N"/>
</dbReference>
<dbReference type="AlphaFoldDB" id="A0A0C4DT42"/>
<dbReference type="OMA" id="GYWPPRA"/>
<evidence type="ECO:0000313" key="4">
    <source>
        <dbReference type="Proteomes" id="UP000011715"/>
    </source>
</evidence>
<evidence type="ECO:0000313" key="2">
    <source>
        <dbReference type="EMBL" id="KLU84051.1"/>
    </source>
</evidence>
<reference evidence="3" key="4">
    <citation type="journal article" date="2015" name="G3 (Bethesda)">
        <title>Genome sequences of three phytopathogenic species of the Magnaporthaceae family of fungi.</title>
        <authorList>
            <person name="Okagaki L.H."/>
            <person name="Nunes C.C."/>
            <person name="Sailsbery J."/>
            <person name="Clay B."/>
            <person name="Brown D."/>
            <person name="John T."/>
            <person name="Oh Y."/>
            <person name="Young N."/>
            <person name="Fitzgerald M."/>
            <person name="Haas B.J."/>
            <person name="Zeng Q."/>
            <person name="Young S."/>
            <person name="Adiconis X."/>
            <person name="Fan L."/>
            <person name="Levin J.Z."/>
            <person name="Mitchell T.K."/>
            <person name="Okubara P.A."/>
            <person name="Farman M.L."/>
            <person name="Kohn L.M."/>
            <person name="Birren B."/>
            <person name="Ma L.-J."/>
            <person name="Dean R.A."/>
        </authorList>
    </citation>
    <scope>NUCLEOTIDE SEQUENCE</scope>
    <source>
        <strain evidence="3">ATCC 64411 / 73-15</strain>
    </source>
</reference>
<reference evidence="2" key="3">
    <citation type="submission" date="2011-03" db="EMBL/GenBank/DDBJ databases">
        <title>Annotation of Magnaporthe poae ATCC 64411.</title>
        <authorList>
            <person name="Ma L.-J."/>
            <person name="Dead R."/>
            <person name="Young S.K."/>
            <person name="Zeng Q."/>
            <person name="Gargeya S."/>
            <person name="Fitzgerald M."/>
            <person name="Haas B."/>
            <person name="Abouelleil A."/>
            <person name="Alvarado L."/>
            <person name="Arachchi H.M."/>
            <person name="Berlin A."/>
            <person name="Brown A."/>
            <person name="Chapman S.B."/>
            <person name="Chen Z."/>
            <person name="Dunbar C."/>
            <person name="Freedman E."/>
            <person name="Gearin G."/>
            <person name="Gellesch M."/>
            <person name="Goldberg J."/>
            <person name="Griggs A."/>
            <person name="Gujja S."/>
            <person name="Heiman D."/>
            <person name="Howarth C."/>
            <person name="Larson L."/>
            <person name="Lui A."/>
            <person name="MacDonald P.J.P."/>
            <person name="Mehta T."/>
            <person name="Montmayeur A."/>
            <person name="Murphy C."/>
            <person name="Neiman D."/>
            <person name="Pearson M."/>
            <person name="Priest M."/>
            <person name="Roberts A."/>
            <person name="Saif S."/>
            <person name="Shea T."/>
            <person name="Shenoy N."/>
            <person name="Sisk P."/>
            <person name="Stolte C."/>
            <person name="Sykes S."/>
            <person name="Yandava C."/>
            <person name="Wortman J."/>
            <person name="Nusbaum C."/>
            <person name="Birren B."/>
        </authorList>
    </citation>
    <scope>NUCLEOTIDE SEQUENCE</scope>
    <source>
        <strain evidence="2">ATCC 64411</strain>
    </source>
</reference>
<dbReference type="PANTHER" id="PTHR43303:SF2">
    <property type="entry name" value="INDOLEAMINE 2,3-DIOXYGENASE PYRROLE 2,3-DIOXYGENASE (AFU_ORTHOLOGUE AFUA_5G01450"/>
    <property type="match status" value="1"/>
</dbReference>
<keyword evidence="4" id="KW-1185">Reference proteome</keyword>
<proteinExistence type="predicted"/>
<name>A0A0C4DT42_MAGP6</name>
<evidence type="ECO:0000259" key="1">
    <source>
        <dbReference type="Pfam" id="PF00724"/>
    </source>
</evidence>
<dbReference type="Proteomes" id="UP000011715">
    <property type="component" value="Unassembled WGS sequence"/>
</dbReference>
<dbReference type="SUPFAM" id="SSF51395">
    <property type="entry name" value="FMN-linked oxidoreductases"/>
    <property type="match status" value="1"/>
</dbReference>